<feature type="non-terminal residue" evidence="2">
    <location>
        <position position="266"/>
    </location>
</feature>
<proteinExistence type="predicted"/>
<accession>A0A382C8Y1</accession>
<feature type="region of interest" description="Disordered" evidence="1">
    <location>
        <begin position="147"/>
        <end position="266"/>
    </location>
</feature>
<feature type="compositionally biased region" description="Polar residues" evidence="1">
    <location>
        <begin position="205"/>
        <end position="218"/>
    </location>
</feature>
<sequence length="266" mass="25365">VALPTFQGVQFAGSELYSFSSHTFTNCGATGRTGPTLANCKSSYNTPWEDDTELFNVQTQGIQEWTVPKTGSYTIEGYGAEGGRGQTSNTTPGGGARMRGTFSLQVNQILKILVGQQGVDGTYIGGGGGGTFVWISGETSAPLIAAGGGGGAGHSNNTNGIDAPTSNNGTNCNGGSSGAGSNGSGGVEPSSSHTSHTAGGAGWLSNGNNGSTHGCSSNSTGGTKPLSGGTGGTGGGSAGSGGFGGGGGGNARCGAVGGGGGGGYSG</sequence>
<feature type="non-terminal residue" evidence="2">
    <location>
        <position position="1"/>
    </location>
</feature>
<feature type="compositionally biased region" description="Gly residues" evidence="1">
    <location>
        <begin position="175"/>
        <end position="186"/>
    </location>
</feature>
<dbReference type="AlphaFoldDB" id="A0A382C8Y1"/>
<organism evidence="2">
    <name type="scientific">marine metagenome</name>
    <dbReference type="NCBI Taxonomy" id="408172"/>
    <lineage>
        <taxon>unclassified sequences</taxon>
        <taxon>metagenomes</taxon>
        <taxon>ecological metagenomes</taxon>
    </lineage>
</organism>
<gene>
    <name evidence="2" type="ORF">METZ01_LOCUS175153</name>
</gene>
<dbReference type="PANTHER" id="PTHR31535">
    <property type="match status" value="1"/>
</dbReference>
<dbReference type="PANTHER" id="PTHR31535:SF3">
    <property type="entry name" value="REGULATORY PROTEIN ZESTE"/>
    <property type="match status" value="1"/>
</dbReference>
<name>A0A382C8Y1_9ZZZZ</name>
<dbReference type="EMBL" id="UINC01033276">
    <property type="protein sequence ID" value="SVB22299.1"/>
    <property type="molecule type" value="Genomic_DNA"/>
</dbReference>
<evidence type="ECO:0000313" key="2">
    <source>
        <dbReference type="EMBL" id="SVB22299.1"/>
    </source>
</evidence>
<evidence type="ECO:0000256" key="1">
    <source>
        <dbReference type="SAM" id="MobiDB-lite"/>
    </source>
</evidence>
<reference evidence="2" key="1">
    <citation type="submission" date="2018-05" db="EMBL/GenBank/DDBJ databases">
        <authorList>
            <person name="Lanie J.A."/>
            <person name="Ng W.-L."/>
            <person name="Kazmierczak K.M."/>
            <person name="Andrzejewski T.M."/>
            <person name="Davidsen T.M."/>
            <person name="Wayne K.J."/>
            <person name="Tettelin H."/>
            <person name="Glass J.I."/>
            <person name="Rusch D."/>
            <person name="Podicherti R."/>
            <person name="Tsui H.-C.T."/>
            <person name="Winkler M.E."/>
        </authorList>
    </citation>
    <scope>NUCLEOTIDE SEQUENCE</scope>
</reference>
<feature type="compositionally biased region" description="Gly residues" evidence="1">
    <location>
        <begin position="228"/>
        <end position="266"/>
    </location>
</feature>
<protein>
    <submittedName>
        <fullName evidence="2">Uncharacterized protein</fullName>
    </submittedName>
</protein>